<dbReference type="Proteomes" id="UP001154282">
    <property type="component" value="Unassembled WGS sequence"/>
</dbReference>
<evidence type="ECO:0000313" key="3">
    <source>
        <dbReference type="EMBL" id="CAI0424913.1"/>
    </source>
</evidence>
<dbReference type="InterPro" id="IPR029480">
    <property type="entry name" value="Transpos_assoc"/>
</dbReference>
<feature type="domain" description="Transposase-associated" evidence="2">
    <location>
        <begin position="20"/>
        <end position="89"/>
    </location>
</feature>
<gene>
    <name evidence="3" type="ORF">LITE_LOCUS20125</name>
</gene>
<proteinExistence type="predicted"/>
<organism evidence="3 4">
    <name type="scientific">Linum tenue</name>
    <dbReference type="NCBI Taxonomy" id="586396"/>
    <lineage>
        <taxon>Eukaryota</taxon>
        <taxon>Viridiplantae</taxon>
        <taxon>Streptophyta</taxon>
        <taxon>Embryophyta</taxon>
        <taxon>Tracheophyta</taxon>
        <taxon>Spermatophyta</taxon>
        <taxon>Magnoliopsida</taxon>
        <taxon>eudicotyledons</taxon>
        <taxon>Gunneridae</taxon>
        <taxon>Pentapetalae</taxon>
        <taxon>rosids</taxon>
        <taxon>fabids</taxon>
        <taxon>Malpighiales</taxon>
        <taxon>Linaceae</taxon>
        <taxon>Linum</taxon>
    </lineage>
</organism>
<evidence type="ECO:0000313" key="4">
    <source>
        <dbReference type="Proteomes" id="UP001154282"/>
    </source>
</evidence>
<evidence type="ECO:0000256" key="1">
    <source>
        <dbReference type="SAM" id="MobiDB-lite"/>
    </source>
</evidence>
<comment type="caution">
    <text evidence="3">The sequence shown here is derived from an EMBL/GenBank/DDBJ whole genome shotgun (WGS) entry which is preliminary data.</text>
</comment>
<evidence type="ECO:0000259" key="2">
    <source>
        <dbReference type="Pfam" id="PF13963"/>
    </source>
</evidence>
<dbReference type="Pfam" id="PF13963">
    <property type="entry name" value="Transpos_assoc"/>
    <property type="match status" value="1"/>
</dbReference>
<feature type="region of interest" description="Disordered" evidence="1">
    <location>
        <begin position="126"/>
        <end position="154"/>
    </location>
</feature>
<sequence>MYIFTNSGHSFCSLLLEMDKSWLSKARVSTAYRNGVESFLNFAFAKSAEGNEILCPCVKCKNMFWQTRNVVNEHLICHGFVKKYSIWTFNKIAYQVQSTKETNMQRTKLLNKTHKAIYMSVLGRHESGNPQKAKTTRKETRKRNCKKSLPDLSQRQRQIRLERWGSESYCVRC</sequence>
<dbReference type="EMBL" id="CAMGYJ010000005">
    <property type="protein sequence ID" value="CAI0424913.1"/>
    <property type="molecule type" value="Genomic_DNA"/>
</dbReference>
<reference evidence="3" key="1">
    <citation type="submission" date="2022-08" db="EMBL/GenBank/DDBJ databases">
        <authorList>
            <person name="Gutierrez-Valencia J."/>
        </authorList>
    </citation>
    <scope>NUCLEOTIDE SEQUENCE</scope>
</reference>
<protein>
    <recommendedName>
        <fullName evidence="2">Transposase-associated domain-containing protein</fullName>
    </recommendedName>
</protein>
<accession>A0AAV0KRW8</accession>
<name>A0AAV0KRW8_9ROSI</name>
<keyword evidence="4" id="KW-1185">Reference proteome</keyword>
<dbReference type="AlphaFoldDB" id="A0AAV0KRW8"/>